<dbReference type="AlphaFoldDB" id="A0A8J5VMX9"/>
<keyword evidence="3" id="KW-1185">Reference proteome</keyword>
<evidence type="ECO:0000313" key="2">
    <source>
        <dbReference type="EMBL" id="KAG8064426.1"/>
    </source>
</evidence>
<feature type="region of interest" description="Disordered" evidence="1">
    <location>
        <begin position="1"/>
        <end position="27"/>
    </location>
</feature>
<evidence type="ECO:0000313" key="3">
    <source>
        <dbReference type="Proteomes" id="UP000729402"/>
    </source>
</evidence>
<sequence length="171" mass="17380">MEREKSEESYSRLTGGQRFGNRHSSGRRCRDDHLLGLGRTAVAACGLRGAAPATGAAALATLLPLRLHESAAGGCGSGLRASRLRCSAAAGGAVSLLPSSSLPPPALRGGAASLLRPPASGLRCAALAPSPDAGSRRSPARRGTASRPRTLGCSAVVEFEKMLTPARVTLT</sequence>
<dbReference type="EMBL" id="JAAALK010000285">
    <property type="protein sequence ID" value="KAG8064426.1"/>
    <property type="molecule type" value="Genomic_DNA"/>
</dbReference>
<protein>
    <submittedName>
        <fullName evidence="2">Uncharacterized protein</fullName>
    </submittedName>
</protein>
<name>A0A8J5VMX9_ZIZPA</name>
<gene>
    <name evidence="2" type="ORF">GUJ93_ZPchr0004g40338</name>
</gene>
<comment type="caution">
    <text evidence="2">The sequence shown here is derived from an EMBL/GenBank/DDBJ whole genome shotgun (WGS) entry which is preliminary data.</text>
</comment>
<reference evidence="2" key="1">
    <citation type="journal article" date="2021" name="bioRxiv">
        <title>Whole Genome Assembly and Annotation of Northern Wild Rice, Zizania palustris L., Supports a Whole Genome Duplication in the Zizania Genus.</title>
        <authorList>
            <person name="Haas M."/>
            <person name="Kono T."/>
            <person name="Macchietto M."/>
            <person name="Millas R."/>
            <person name="McGilp L."/>
            <person name="Shao M."/>
            <person name="Duquette J."/>
            <person name="Hirsch C.N."/>
            <person name="Kimball J."/>
        </authorList>
    </citation>
    <scope>NUCLEOTIDE SEQUENCE</scope>
    <source>
        <tissue evidence="2">Fresh leaf tissue</tissue>
    </source>
</reference>
<organism evidence="2 3">
    <name type="scientific">Zizania palustris</name>
    <name type="common">Northern wild rice</name>
    <dbReference type="NCBI Taxonomy" id="103762"/>
    <lineage>
        <taxon>Eukaryota</taxon>
        <taxon>Viridiplantae</taxon>
        <taxon>Streptophyta</taxon>
        <taxon>Embryophyta</taxon>
        <taxon>Tracheophyta</taxon>
        <taxon>Spermatophyta</taxon>
        <taxon>Magnoliopsida</taxon>
        <taxon>Liliopsida</taxon>
        <taxon>Poales</taxon>
        <taxon>Poaceae</taxon>
        <taxon>BOP clade</taxon>
        <taxon>Oryzoideae</taxon>
        <taxon>Oryzeae</taxon>
        <taxon>Zizaniinae</taxon>
        <taxon>Zizania</taxon>
    </lineage>
</organism>
<accession>A0A8J5VMX9</accession>
<dbReference type="Proteomes" id="UP000729402">
    <property type="component" value="Unassembled WGS sequence"/>
</dbReference>
<proteinExistence type="predicted"/>
<feature type="region of interest" description="Disordered" evidence="1">
    <location>
        <begin position="127"/>
        <end position="148"/>
    </location>
</feature>
<reference evidence="2" key="2">
    <citation type="submission" date="2021-02" db="EMBL/GenBank/DDBJ databases">
        <authorList>
            <person name="Kimball J.A."/>
            <person name="Haas M.W."/>
            <person name="Macchietto M."/>
            <person name="Kono T."/>
            <person name="Duquette J."/>
            <person name="Shao M."/>
        </authorList>
    </citation>
    <scope>NUCLEOTIDE SEQUENCE</scope>
    <source>
        <tissue evidence="2">Fresh leaf tissue</tissue>
    </source>
</reference>
<feature type="compositionally biased region" description="Basic and acidic residues" evidence="1">
    <location>
        <begin position="1"/>
        <end position="10"/>
    </location>
</feature>
<evidence type="ECO:0000256" key="1">
    <source>
        <dbReference type="SAM" id="MobiDB-lite"/>
    </source>
</evidence>